<keyword evidence="1" id="KW-1133">Transmembrane helix</keyword>
<dbReference type="EMBL" id="GGEC01024915">
    <property type="protein sequence ID" value="MBX05399.1"/>
    <property type="molecule type" value="Transcribed_RNA"/>
</dbReference>
<sequence>MLHVRQERYQLVTLFVFFICFSVLDIFSSMFFFIVLEPVMDITNPNFVLLC</sequence>
<organism evidence="2">
    <name type="scientific">Rhizophora mucronata</name>
    <name type="common">Asiatic mangrove</name>
    <dbReference type="NCBI Taxonomy" id="61149"/>
    <lineage>
        <taxon>Eukaryota</taxon>
        <taxon>Viridiplantae</taxon>
        <taxon>Streptophyta</taxon>
        <taxon>Embryophyta</taxon>
        <taxon>Tracheophyta</taxon>
        <taxon>Spermatophyta</taxon>
        <taxon>Magnoliopsida</taxon>
        <taxon>eudicotyledons</taxon>
        <taxon>Gunneridae</taxon>
        <taxon>Pentapetalae</taxon>
        <taxon>rosids</taxon>
        <taxon>fabids</taxon>
        <taxon>Malpighiales</taxon>
        <taxon>Rhizophoraceae</taxon>
        <taxon>Rhizophora</taxon>
    </lineage>
</organism>
<evidence type="ECO:0000313" key="2">
    <source>
        <dbReference type="EMBL" id="MBX05399.1"/>
    </source>
</evidence>
<dbReference type="AlphaFoldDB" id="A0A2P2KI34"/>
<reference evidence="2" key="1">
    <citation type="submission" date="2018-02" db="EMBL/GenBank/DDBJ databases">
        <title>Rhizophora mucronata_Transcriptome.</title>
        <authorList>
            <person name="Meera S.P."/>
            <person name="Sreeshan A."/>
            <person name="Augustine A."/>
        </authorList>
    </citation>
    <scope>NUCLEOTIDE SEQUENCE</scope>
    <source>
        <tissue evidence="2">Leaf</tissue>
    </source>
</reference>
<name>A0A2P2KI34_RHIMU</name>
<keyword evidence="1" id="KW-0472">Membrane</keyword>
<feature type="transmembrane region" description="Helical" evidence="1">
    <location>
        <begin position="12"/>
        <end position="36"/>
    </location>
</feature>
<accession>A0A2P2KI34</accession>
<evidence type="ECO:0000256" key="1">
    <source>
        <dbReference type="SAM" id="Phobius"/>
    </source>
</evidence>
<protein>
    <submittedName>
        <fullName evidence="2">Uncharacterized protein</fullName>
    </submittedName>
</protein>
<keyword evidence="1" id="KW-0812">Transmembrane</keyword>
<proteinExistence type="predicted"/>